<keyword evidence="6" id="KW-0675">Receptor</keyword>
<feature type="transmembrane region" description="Helical" evidence="8">
    <location>
        <begin position="109"/>
        <end position="130"/>
    </location>
</feature>
<comment type="subcellular location">
    <subcellularLocation>
        <location evidence="1">Membrane</location>
        <topology evidence="1">Multi-pass membrane protein</topology>
    </subcellularLocation>
</comment>
<evidence type="ECO:0000256" key="6">
    <source>
        <dbReference type="ARBA" id="ARBA00023170"/>
    </source>
</evidence>
<feature type="transmembrane region" description="Helical" evidence="8">
    <location>
        <begin position="306"/>
        <end position="326"/>
    </location>
</feature>
<evidence type="ECO:0000256" key="4">
    <source>
        <dbReference type="ARBA" id="ARBA00023040"/>
    </source>
</evidence>
<comment type="caution">
    <text evidence="10">The sequence shown here is derived from an EMBL/GenBank/DDBJ whole genome shotgun (WGS) entry which is preliminary data.</text>
</comment>
<dbReference type="Proteomes" id="UP000828390">
    <property type="component" value="Unassembled WGS sequence"/>
</dbReference>
<feature type="transmembrane region" description="Helical" evidence="8">
    <location>
        <begin position="33"/>
        <end position="58"/>
    </location>
</feature>
<dbReference type="SUPFAM" id="SSF81321">
    <property type="entry name" value="Family A G protein-coupled receptor-like"/>
    <property type="match status" value="1"/>
</dbReference>
<feature type="transmembrane region" description="Helical" evidence="8">
    <location>
        <begin position="70"/>
        <end position="89"/>
    </location>
</feature>
<feature type="domain" description="G-protein coupled receptors family 1 profile" evidence="9">
    <location>
        <begin position="49"/>
        <end position="323"/>
    </location>
</feature>
<feature type="transmembrane region" description="Helical" evidence="8">
    <location>
        <begin position="209"/>
        <end position="234"/>
    </location>
</feature>
<name>A0A9D4GXF0_DREPO</name>
<keyword evidence="7" id="KW-0807">Transducer</keyword>
<keyword evidence="5 8" id="KW-0472">Membrane</keyword>
<dbReference type="PANTHER" id="PTHR24243:SF230">
    <property type="entry name" value="G-PROTEIN COUPLED RECEPTORS FAMILY 1 PROFILE DOMAIN-CONTAINING PROTEIN"/>
    <property type="match status" value="1"/>
</dbReference>
<keyword evidence="2 8" id="KW-0812">Transmembrane</keyword>
<evidence type="ECO:0000313" key="11">
    <source>
        <dbReference type="Proteomes" id="UP000828390"/>
    </source>
</evidence>
<proteinExistence type="predicted"/>
<evidence type="ECO:0000256" key="7">
    <source>
        <dbReference type="ARBA" id="ARBA00023224"/>
    </source>
</evidence>
<protein>
    <recommendedName>
        <fullName evidence="9">G-protein coupled receptors family 1 profile domain-containing protein</fullName>
    </recommendedName>
</protein>
<dbReference type="Pfam" id="PF00001">
    <property type="entry name" value="7tm_1"/>
    <property type="match status" value="1"/>
</dbReference>
<feature type="transmembrane region" description="Helical" evidence="8">
    <location>
        <begin position="265"/>
        <end position="286"/>
    </location>
</feature>
<dbReference type="EMBL" id="JAIWYP010000005">
    <property type="protein sequence ID" value="KAH3824652.1"/>
    <property type="molecule type" value="Genomic_DNA"/>
</dbReference>
<evidence type="ECO:0000256" key="8">
    <source>
        <dbReference type="SAM" id="Phobius"/>
    </source>
</evidence>
<reference evidence="10" key="2">
    <citation type="submission" date="2020-11" db="EMBL/GenBank/DDBJ databases">
        <authorList>
            <person name="McCartney M.A."/>
            <person name="Auch B."/>
            <person name="Kono T."/>
            <person name="Mallez S."/>
            <person name="Becker A."/>
            <person name="Gohl D.M."/>
            <person name="Silverstein K.A.T."/>
            <person name="Koren S."/>
            <person name="Bechman K.B."/>
            <person name="Herman A."/>
            <person name="Abrahante J.E."/>
            <person name="Garbe J."/>
        </authorList>
    </citation>
    <scope>NUCLEOTIDE SEQUENCE</scope>
    <source>
        <strain evidence="10">Duluth1</strain>
        <tissue evidence="10">Whole animal</tissue>
    </source>
</reference>
<evidence type="ECO:0000256" key="3">
    <source>
        <dbReference type="ARBA" id="ARBA00022989"/>
    </source>
</evidence>
<dbReference type="PANTHER" id="PTHR24243">
    <property type="entry name" value="G-PROTEIN COUPLED RECEPTOR"/>
    <property type="match status" value="1"/>
</dbReference>
<dbReference type="InterPro" id="IPR017452">
    <property type="entry name" value="GPCR_Rhodpsn_7TM"/>
</dbReference>
<dbReference type="GO" id="GO:0005886">
    <property type="term" value="C:plasma membrane"/>
    <property type="evidence" value="ECO:0007669"/>
    <property type="project" value="TreeGrafter"/>
</dbReference>
<accession>A0A9D4GXF0</accession>
<evidence type="ECO:0000256" key="2">
    <source>
        <dbReference type="ARBA" id="ARBA00022692"/>
    </source>
</evidence>
<dbReference type="PRINTS" id="PR00237">
    <property type="entry name" value="GPCRRHODOPSN"/>
</dbReference>
<evidence type="ECO:0000256" key="5">
    <source>
        <dbReference type="ARBA" id="ARBA00023136"/>
    </source>
</evidence>
<dbReference type="InterPro" id="IPR000276">
    <property type="entry name" value="GPCR_Rhodpsn"/>
</dbReference>
<keyword evidence="3 8" id="KW-1133">Transmembrane helix</keyword>
<dbReference type="AlphaFoldDB" id="A0A9D4GXF0"/>
<reference evidence="10" key="1">
    <citation type="journal article" date="2019" name="bioRxiv">
        <title>The Genome of the Zebra Mussel, Dreissena polymorpha: A Resource for Invasive Species Research.</title>
        <authorList>
            <person name="McCartney M.A."/>
            <person name="Auch B."/>
            <person name="Kono T."/>
            <person name="Mallez S."/>
            <person name="Zhang Y."/>
            <person name="Obille A."/>
            <person name="Becker A."/>
            <person name="Abrahante J.E."/>
            <person name="Garbe J."/>
            <person name="Badalamenti J.P."/>
            <person name="Herman A."/>
            <person name="Mangelson H."/>
            <person name="Liachko I."/>
            <person name="Sullivan S."/>
            <person name="Sone E.D."/>
            <person name="Koren S."/>
            <person name="Silverstein K.A.T."/>
            <person name="Beckman K.B."/>
            <person name="Gohl D.M."/>
        </authorList>
    </citation>
    <scope>NUCLEOTIDE SEQUENCE</scope>
    <source>
        <strain evidence="10">Duluth1</strain>
        <tissue evidence="10">Whole animal</tissue>
    </source>
</reference>
<feature type="transmembrane region" description="Helical" evidence="8">
    <location>
        <begin position="150"/>
        <end position="171"/>
    </location>
</feature>
<dbReference type="GO" id="GO:0004930">
    <property type="term" value="F:G protein-coupled receptor activity"/>
    <property type="evidence" value="ECO:0007669"/>
    <property type="project" value="UniProtKB-KW"/>
</dbReference>
<sequence length="338" mass="37779">MTVPNNTTMSPIVDQHFEIFNETRSSVSSLERILIATLLSPIIVLGIVGNIFSLLVWIKGRRRKTSTARYLSALAVADILVLGIPATEFWIDNVLEIFLSDTNNVACRSLSYCLYLLPAISAWILVTVTIERTISVWCPHRVSVVCRPNIAVILVIVFTLLLSIVYLPVYMGSGLRRFVNVPTNGDVPDSQDECEILTSSLFGISSLTMIFVDLCVLFVFPFIIILICNISILLKVICVKRMRRNTLQERGGQQNSSRQNILKTVTCRIIILSTAFLICNAPLLLFNALDSYESNVSVDDANVYSTVFHICMFLNNGVNFLLYCLIGSGFRKDFIGIF</sequence>
<dbReference type="PROSITE" id="PS50262">
    <property type="entry name" value="G_PROTEIN_RECEP_F1_2"/>
    <property type="match status" value="1"/>
</dbReference>
<dbReference type="Gene3D" id="1.20.1070.10">
    <property type="entry name" value="Rhodopsin 7-helix transmembrane proteins"/>
    <property type="match status" value="1"/>
</dbReference>
<organism evidence="10 11">
    <name type="scientific">Dreissena polymorpha</name>
    <name type="common">Zebra mussel</name>
    <name type="synonym">Mytilus polymorpha</name>
    <dbReference type="NCBI Taxonomy" id="45954"/>
    <lineage>
        <taxon>Eukaryota</taxon>
        <taxon>Metazoa</taxon>
        <taxon>Spiralia</taxon>
        <taxon>Lophotrochozoa</taxon>
        <taxon>Mollusca</taxon>
        <taxon>Bivalvia</taxon>
        <taxon>Autobranchia</taxon>
        <taxon>Heteroconchia</taxon>
        <taxon>Euheterodonta</taxon>
        <taxon>Imparidentia</taxon>
        <taxon>Neoheterodontei</taxon>
        <taxon>Myida</taxon>
        <taxon>Dreissenoidea</taxon>
        <taxon>Dreissenidae</taxon>
        <taxon>Dreissena</taxon>
    </lineage>
</organism>
<keyword evidence="4" id="KW-0297">G-protein coupled receptor</keyword>
<keyword evidence="11" id="KW-1185">Reference proteome</keyword>
<evidence type="ECO:0000256" key="1">
    <source>
        <dbReference type="ARBA" id="ARBA00004141"/>
    </source>
</evidence>
<evidence type="ECO:0000313" key="10">
    <source>
        <dbReference type="EMBL" id="KAH3824652.1"/>
    </source>
</evidence>
<gene>
    <name evidence="10" type="ORF">DPMN_126490</name>
</gene>
<dbReference type="OrthoDB" id="9990906at2759"/>
<evidence type="ECO:0000259" key="9">
    <source>
        <dbReference type="PROSITE" id="PS50262"/>
    </source>
</evidence>